<accession>A0AAE0N949</accession>
<proteinExistence type="predicted"/>
<gene>
    <name evidence="2" type="ORF">B0H63DRAFT_452501</name>
</gene>
<reference evidence="2" key="1">
    <citation type="journal article" date="2023" name="Mol. Phylogenet. Evol.">
        <title>Genome-scale phylogeny and comparative genomics of the fungal order Sordariales.</title>
        <authorList>
            <person name="Hensen N."/>
            <person name="Bonometti L."/>
            <person name="Westerberg I."/>
            <person name="Brannstrom I.O."/>
            <person name="Guillou S."/>
            <person name="Cros-Aarteil S."/>
            <person name="Calhoun S."/>
            <person name="Haridas S."/>
            <person name="Kuo A."/>
            <person name="Mondo S."/>
            <person name="Pangilinan J."/>
            <person name="Riley R."/>
            <person name="LaButti K."/>
            <person name="Andreopoulos B."/>
            <person name="Lipzen A."/>
            <person name="Chen C."/>
            <person name="Yan M."/>
            <person name="Daum C."/>
            <person name="Ng V."/>
            <person name="Clum A."/>
            <person name="Steindorff A."/>
            <person name="Ohm R.A."/>
            <person name="Martin F."/>
            <person name="Silar P."/>
            <person name="Natvig D.O."/>
            <person name="Lalanne C."/>
            <person name="Gautier V."/>
            <person name="Ament-Velasquez S.L."/>
            <person name="Kruys A."/>
            <person name="Hutchinson M.I."/>
            <person name="Powell A.J."/>
            <person name="Barry K."/>
            <person name="Miller A.N."/>
            <person name="Grigoriev I.V."/>
            <person name="Debuchy R."/>
            <person name="Gladieux P."/>
            <person name="Hiltunen Thoren M."/>
            <person name="Johannesson H."/>
        </authorList>
    </citation>
    <scope>NUCLEOTIDE SEQUENCE</scope>
    <source>
        <strain evidence="2">CBS 232.78</strain>
    </source>
</reference>
<feature type="region of interest" description="Disordered" evidence="1">
    <location>
        <begin position="12"/>
        <end position="31"/>
    </location>
</feature>
<dbReference type="Proteomes" id="UP001285441">
    <property type="component" value="Unassembled WGS sequence"/>
</dbReference>
<feature type="region of interest" description="Disordered" evidence="1">
    <location>
        <begin position="187"/>
        <end position="214"/>
    </location>
</feature>
<feature type="compositionally biased region" description="Basic and acidic residues" evidence="1">
    <location>
        <begin position="86"/>
        <end position="95"/>
    </location>
</feature>
<reference evidence="2" key="2">
    <citation type="submission" date="2023-06" db="EMBL/GenBank/DDBJ databases">
        <authorList>
            <consortium name="Lawrence Berkeley National Laboratory"/>
            <person name="Haridas S."/>
            <person name="Hensen N."/>
            <person name="Bonometti L."/>
            <person name="Westerberg I."/>
            <person name="Brannstrom I.O."/>
            <person name="Guillou S."/>
            <person name="Cros-Aarteil S."/>
            <person name="Calhoun S."/>
            <person name="Kuo A."/>
            <person name="Mondo S."/>
            <person name="Pangilinan J."/>
            <person name="Riley R."/>
            <person name="LaButti K."/>
            <person name="Andreopoulos B."/>
            <person name="Lipzen A."/>
            <person name="Chen C."/>
            <person name="Yanf M."/>
            <person name="Daum C."/>
            <person name="Ng V."/>
            <person name="Clum A."/>
            <person name="Steindorff A."/>
            <person name="Ohm R."/>
            <person name="Martin F."/>
            <person name="Silar P."/>
            <person name="Natvig D."/>
            <person name="Lalanne C."/>
            <person name="Gautier V."/>
            <person name="Ament-velasquez S.L."/>
            <person name="Kruys A."/>
            <person name="Hutchinson M.I."/>
            <person name="Powell A.J."/>
            <person name="Barry K."/>
            <person name="Miller A.N."/>
            <person name="Grigoriev I.V."/>
            <person name="Debuchy R."/>
            <person name="Gladieux P."/>
            <person name="Thoren M.H."/>
            <person name="Johannesson H."/>
        </authorList>
    </citation>
    <scope>NUCLEOTIDE SEQUENCE</scope>
    <source>
        <strain evidence="2">CBS 232.78</strain>
    </source>
</reference>
<evidence type="ECO:0000256" key="1">
    <source>
        <dbReference type="SAM" id="MobiDB-lite"/>
    </source>
</evidence>
<name>A0AAE0N949_9PEZI</name>
<evidence type="ECO:0000313" key="2">
    <source>
        <dbReference type="EMBL" id="KAK3374653.1"/>
    </source>
</evidence>
<feature type="region of interest" description="Disordered" evidence="1">
    <location>
        <begin position="50"/>
        <end position="168"/>
    </location>
</feature>
<feature type="compositionally biased region" description="Polar residues" evidence="1">
    <location>
        <begin position="124"/>
        <end position="136"/>
    </location>
</feature>
<keyword evidence="3" id="KW-1185">Reference proteome</keyword>
<dbReference type="AlphaFoldDB" id="A0AAE0N949"/>
<comment type="caution">
    <text evidence="2">The sequence shown here is derived from an EMBL/GenBank/DDBJ whole genome shotgun (WGS) entry which is preliminary data.</text>
</comment>
<sequence length="323" mass="35903">MTPCMADCCLISSADADRDQPPTPSTGFKSKAGLKKVDKEVFILPPNTSLDDVAKSSLLGNPKPEEVDEKSASLTLETSPDSACDWIRDTDEEKSSILTVNDLPDNISEDHQADQAPKPEMSEKGSSIPTVDSSLGNVPRKPPSGQTPLPRNAKPKHEEAWPGSDSDGYSDQWLFERHFQVIYQAPSTSKNESAQTEEWLVPPGSGEEESAERPVPNFVDEQARLEWGLGAQGLANWSQSVLNDGYELECRVDELVSQCASPGSFYEQETCLAFQMVLENMRLEMPSRRDWKLVSKLLWNILSILNSRIHSTHGMFRTIWVHL</sequence>
<dbReference type="EMBL" id="JAULSW010000007">
    <property type="protein sequence ID" value="KAK3374653.1"/>
    <property type="molecule type" value="Genomic_DNA"/>
</dbReference>
<feature type="compositionally biased region" description="Polar residues" evidence="1">
    <location>
        <begin position="187"/>
        <end position="196"/>
    </location>
</feature>
<evidence type="ECO:0000313" key="3">
    <source>
        <dbReference type="Proteomes" id="UP001285441"/>
    </source>
</evidence>
<feature type="compositionally biased region" description="Polar residues" evidence="1">
    <location>
        <begin position="72"/>
        <end position="81"/>
    </location>
</feature>
<organism evidence="2 3">
    <name type="scientific">Podospora didyma</name>
    <dbReference type="NCBI Taxonomy" id="330526"/>
    <lineage>
        <taxon>Eukaryota</taxon>
        <taxon>Fungi</taxon>
        <taxon>Dikarya</taxon>
        <taxon>Ascomycota</taxon>
        <taxon>Pezizomycotina</taxon>
        <taxon>Sordariomycetes</taxon>
        <taxon>Sordariomycetidae</taxon>
        <taxon>Sordariales</taxon>
        <taxon>Podosporaceae</taxon>
        <taxon>Podospora</taxon>
    </lineage>
</organism>
<protein>
    <submittedName>
        <fullName evidence="2">Uncharacterized protein</fullName>
    </submittedName>
</protein>